<dbReference type="AlphaFoldDB" id="A0A5C3KEH1"/>
<feature type="compositionally biased region" description="Basic and acidic residues" evidence="1">
    <location>
        <begin position="87"/>
        <end position="98"/>
    </location>
</feature>
<name>A0A5C3KEH1_COPMA</name>
<feature type="compositionally biased region" description="Basic and acidic residues" evidence="1">
    <location>
        <begin position="56"/>
        <end position="66"/>
    </location>
</feature>
<accession>A0A5C3KEH1</accession>
<sequence>MVLFGQFGVRTFGDEDVERQMRSLDGGYVHNPTDDDSRVNYNEQLADIIEDEHEEDTNSHPHRQSDDEQETDENVWIALEFVAHGRRALDKEKKESKELQTGSKSAKDQPRSSTAKPPKSEAKKIKPTNINMEKQRPKGLRSRSLLRLTPKM</sequence>
<reference evidence="2 3" key="1">
    <citation type="journal article" date="2019" name="Nat. Ecol. Evol.">
        <title>Megaphylogeny resolves global patterns of mushroom evolution.</title>
        <authorList>
            <person name="Varga T."/>
            <person name="Krizsan K."/>
            <person name="Foldi C."/>
            <person name="Dima B."/>
            <person name="Sanchez-Garcia M."/>
            <person name="Sanchez-Ramirez S."/>
            <person name="Szollosi G.J."/>
            <person name="Szarkandi J.G."/>
            <person name="Papp V."/>
            <person name="Albert L."/>
            <person name="Andreopoulos W."/>
            <person name="Angelini C."/>
            <person name="Antonin V."/>
            <person name="Barry K.W."/>
            <person name="Bougher N.L."/>
            <person name="Buchanan P."/>
            <person name="Buyck B."/>
            <person name="Bense V."/>
            <person name="Catcheside P."/>
            <person name="Chovatia M."/>
            <person name="Cooper J."/>
            <person name="Damon W."/>
            <person name="Desjardin D."/>
            <person name="Finy P."/>
            <person name="Geml J."/>
            <person name="Haridas S."/>
            <person name="Hughes K."/>
            <person name="Justo A."/>
            <person name="Karasinski D."/>
            <person name="Kautmanova I."/>
            <person name="Kiss B."/>
            <person name="Kocsube S."/>
            <person name="Kotiranta H."/>
            <person name="LaButti K.M."/>
            <person name="Lechner B.E."/>
            <person name="Liimatainen K."/>
            <person name="Lipzen A."/>
            <person name="Lukacs Z."/>
            <person name="Mihaltcheva S."/>
            <person name="Morgado L.N."/>
            <person name="Niskanen T."/>
            <person name="Noordeloos M.E."/>
            <person name="Ohm R.A."/>
            <person name="Ortiz-Santana B."/>
            <person name="Ovrebo C."/>
            <person name="Racz N."/>
            <person name="Riley R."/>
            <person name="Savchenko A."/>
            <person name="Shiryaev A."/>
            <person name="Soop K."/>
            <person name="Spirin V."/>
            <person name="Szebenyi C."/>
            <person name="Tomsovsky M."/>
            <person name="Tulloss R.E."/>
            <person name="Uehling J."/>
            <person name="Grigoriev I.V."/>
            <person name="Vagvolgyi C."/>
            <person name="Papp T."/>
            <person name="Martin F.M."/>
            <person name="Miettinen O."/>
            <person name="Hibbett D.S."/>
            <person name="Nagy L.G."/>
        </authorList>
    </citation>
    <scope>NUCLEOTIDE SEQUENCE [LARGE SCALE GENOMIC DNA]</scope>
    <source>
        <strain evidence="2 3">CBS 121175</strain>
    </source>
</reference>
<evidence type="ECO:0000313" key="2">
    <source>
        <dbReference type="EMBL" id="TFK18496.1"/>
    </source>
</evidence>
<keyword evidence="3" id="KW-1185">Reference proteome</keyword>
<gene>
    <name evidence="2" type="ORF">FA15DRAFT_709807</name>
</gene>
<feature type="region of interest" description="Disordered" evidence="1">
    <location>
        <begin position="23"/>
        <end position="152"/>
    </location>
</feature>
<dbReference type="Proteomes" id="UP000307440">
    <property type="component" value="Unassembled WGS sequence"/>
</dbReference>
<evidence type="ECO:0000313" key="3">
    <source>
        <dbReference type="Proteomes" id="UP000307440"/>
    </source>
</evidence>
<evidence type="ECO:0000256" key="1">
    <source>
        <dbReference type="SAM" id="MobiDB-lite"/>
    </source>
</evidence>
<dbReference type="EMBL" id="ML210396">
    <property type="protein sequence ID" value="TFK18496.1"/>
    <property type="molecule type" value="Genomic_DNA"/>
</dbReference>
<proteinExistence type="predicted"/>
<protein>
    <submittedName>
        <fullName evidence="2">Uncharacterized protein</fullName>
    </submittedName>
</protein>
<organism evidence="2 3">
    <name type="scientific">Coprinopsis marcescibilis</name>
    <name type="common">Agaric fungus</name>
    <name type="synonym">Psathyrella marcescibilis</name>
    <dbReference type="NCBI Taxonomy" id="230819"/>
    <lineage>
        <taxon>Eukaryota</taxon>
        <taxon>Fungi</taxon>
        <taxon>Dikarya</taxon>
        <taxon>Basidiomycota</taxon>
        <taxon>Agaricomycotina</taxon>
        <taxon>Agaricomycetes</taxon>
        <taxon>Agaricomycetidae</taxon>
        <taxon>Agaricales</taxon>
        <taxon>Agaricineae</taxon>
        <taxon>Psathyrellaceae</taxon>
        <taxon>Coprinopsis</taxon>
    </lineage>
</organism>